<feature type="compositionally biased region" description="Basic and acidic residues" evidence="1">
    <location>
        <begin position="315"/>
        <end position="343"/>
    </location>
</feature>
<gene>
    <name evidence="2" type="ORF">DFH07DRAFT_941065</name>
</gene>
<protein>
    <submittedName>
        <fullName evidence="2">Uncharacterized protein</fullName>
    </submittedName>
</protein>
<feature type="compositionally biased region" description="Polar residues" evidence="1">
    <location>
        <begin position="44"/>
        <end position="54"/>
    </location>
</feature>
<feature type="compositionally biased region" description="Basic and acidic residues" evidence="1">
    <location>
        <begin position="212"/>
        <end position="225"/>
    </location>
</feature>
<feature type="compositionally biased region" description="Basic and acidic residues" evidence="1">
    <location>
        <begin position="64"/>
        <end position="77"/>
    </location>
</feature>
<feature type="region of interest" description="Disordered" evidence="1">
    <location>
        <begin position="1"/>
        <end position="77"/>
    </location>
</feature>
<feature type="compositionally biased region" description="Basic residues" evidence="1">
    <location>
        <begin position="1"/>
        <end position="10"/>
    </location>
</feature>
<keyword evidence="3" id="KW-1185">Reference proteome</keyword>
<name>A0AAD7NB58_9AGAR</name>
<dbReference type="Proteomes" id="UP001215280">
    <property type="component" value="Unassembled WGS sequence"/>
</dbReference>
<comment type="caution">
    <text evidence="2">The sequence shown here is derived from an EMBL/GenBank/DDBJ whole genome shotgun (WGS) entry which is preliminary data.</text>
</comment>
<evidence type="ECO:0000256" key="1">
    <source>
        <dbReference type="SAM" id="MobiDB-lite"/>
    </source>
</evidence>
<organism evidence="2 3">
    <name type="scientific">Mycena maculata</name>
    <dbReference type="NCBI Taxonomy" id="230809"/>
    <lineage>
        <taxon>Eukaryota</taxon>
        <taxon>Fungi</taxon>
        <taxon>Dikarya</taxon>
        <taxon>Basidiomycota</taxon>
        <taxon>Agaricomycotina</taxon>
        <taxon>Agaricomycetes</taxon>
        <taxon>Agaricomycetidae</taxon>
        <taxon>Agaricales</taxon>
        <taxon>Marasmiineae</taxon>
        <taxon>Mycenaceae</taxon>
        <taxon>Mycena</taxon>
    </lineage>
</organism>
<feature type="compositionally biased region" description="Polar residues" evidence="1">
    <location>
        <begin position="146"/>
        <end position="157"/>
    </location>
</feature>
<evidence type="ECO:0000313" key="2">
    <source>
        <dbReference type="EMBL" id="KAJ7754380.1"/>
    </source>
</evidence>
<sequence length="647" mass="69104">MSVRGKRIKGERRQEPRAQGSESDDSSGIKNPTTRGTRFKTALERSTASETVRSAVSAPGRAGAEADPRRKGQSTEDKGWTLEPWCVPAIHCPARDHRASGLHVARSFACFHIVPSSTVTAHRGAPPRSRACHLSPERNTPRRQKSQCAPPSTSQMHAPTDKKRGRKEEGARSPPPPLATMPSLPRAGIGSPAPSWTAPREDVMRSHPSPLHVDRSARWLGDRKASAPGEDVGRSGPRGKPSAILRNGGQGRTSTANDEHGLGTPPHPRRAPPLISRASTPQKQRRQQDAGVPSAATYTPYIDESEGNGASSDVEEPRQRMRSGREEVNRSRNVRGHEAERALRRQNVQAAPCSMYARRPELSRVRVSDDVPRHALCAPDAKIEAVVALRAHPSANSGVGIVSRGTSGASYECGGTKLFRDSACGRGMRREIDRGTCGGTKQRGLRRAAASVHATCPMSNTITKPGSPERRAGRPALHTRTVPGLSELTSRDSRIDTVAALRAHPPGSSGVGTSGRAEATTRNVWWRIGRQRHEMANRAMCNGPSVVCARRSPEPYAPARGNSAGAGHACACRSVALLIYGEKGANGGTAWETDTGGLGRGGMGRGGMGMELLISGRARAGEGGEVVTEKEERTEKIIVIHLASCST</sequence>
<dbReference type="AlphaFoldDB" id="A0AAD7NB58"/>
<reference evidence="2" key="1">
    <citation type="submission" date="2023-03" db="EMBL/GenBank/DDBJ databases">
        <title>Massive genome expansion in bonnet fungi (Mycena s.s.) driven by repeated elements and novel gene families across ecological guilds.</title>
        <authorList>
            <consortium name="Lawrence Berkeley National Laboratory"/>
            <person name="Harder C.B."/>
            <person name="Miyauchi S."/>
            <person name="Viragh M."/>
            <person name="Kuo A."/>
            <person name="Thoen E."/>
            <person name="Andreopoulos B."/>
            <person name="Lu D."/>
            <person name="Skrede I."/>
            <person name="Drula E."/>
            <person name="Henrissat B."/>
            <person name="Morin E."/>
            <person name="Kohler A."/>
            <person name="Barry K."/>
            <person name="LaButti K."/>
            <person name="Morin E."/>
            <person name="Salamov A."/>
            <person name="Lipzen A."/>
            <person name="Mereny Z."/>
            <person name="Hegedus B."/>
            <person name="Baldrian P."/>
            <person name="Stursova M."/>
            <person name="Weitz H."/>
            <person name="Taylor A."/>
            <person name="Grigoriev I.V."/>
            <person name="Nagy L.G."/>
            <person name="Martin F."/>
            <person name="Kauserud H."/>
        </authorList>
    </citation>
    <scope>NUCLEOTIDE SEQUENCE</scope>
    <source>
        <strain evidence="2">CBHHK188m</strain>
    </source>
</reference>
<dbReference type="EMBL" id="JARJLG010000067">
    <property type="protein sequence ID" value="KAJ7754380.1"/>
    <property type="molecule type" value="Genomic_DNA"/>
</dbReference>
<feature type="region of interest" description="Disordered" evidence="1">
    <location>
        <begin position="118"/>
        <end position="346"/>
    </location>
</feature>
<proteinExistence type="predicted"/>
<feature type="compositionally biased region" description="Polar residues" evidence="1">
    <location>
        <begin position="26"/>
        <end position="36"/>
    </location>
</feature>
<accession>A0AAD7NB58</accession>
<evidence type="ECO:0000313" key="3">
    <source>
        <dbReference type="Proteomes" id="UP001215280"/>
    </source>
</evidence>
<feature type="compositionally biased region" description="Basic and acidic residues" evidence="1">
    <location>
        <begin position="159"/>
        <end position="171"/>
    </location>
</feature>